<dbReference type="STRING" id="280699.M1V5I1"/>
<evidence type="ECO:0000313" key="11">
    <source>
        <dbReference type="Proteomes" id="UP000007014"/>
    </source>
</evidence>
<feature type="compositionally biased region" description="Polar residues" evidence="6">
    <location>
        <begin position="152"/>
        <end position="167"/>
    </location>
</feature>
<dbReference type="GO" id="GO:0000111">
    <property type="term" value="C:nucleotide-excision repair factor 2 complex"/>
    <property type="evidence" value="ECO:0007669"/>
    <property type="project" value="TreeGrafter"/>
</dbReference>
<feature type="domain" description="Rad4 beta-hairpin" evidence="7">
    <location>
        <begin position="836"/>
        <end position="895"/>
    </location>
</feature>
<feature type="domain" description="Rad4 beta-hairpin" evidence="9">
    <location>
        <begin position="978"/>
        <end position="1053"/>
    </location>
</feature>
<dbReference type="SMART" id="SM01032">
    <property type="entry name" value="BHD_3"/>
    <property type="match status" value="1"/>
</dbReference>
<comment type="similarity">
    <text evidence="2">Belongs to the XPC family.</text>
</comment>
<feature type="domain" description="Rad4 beta-hairpin" evidence="8">
    <location>
        <begin position="897"/>
        <end position="971"/>
    </location>
</feature>
<gene>
    <name evidence="10" type="ORF">CYME_CML097C</name>
</gene>
<feature type="compositionally biased region" description="Basic and acidic residues" evidence="6">
    <location>
        <begin position="930"/>
        <end position="942"/>
    </location>
</feature>
<feature type="region of interest" description="Disordered" evidence="6">
    <location>
        <begin position="1"/>
        <end position="58"/>
    </location>
</feature>
<reference evidence="10 11" key="1">
    <citation type="journal article" date="2004" name="Nature">
        <title>Genome sequence of the ultrasmall unicellular red alga Cyanidioschyzon merolae 10D.</title>
        <authorList>
            <person name="Matsuzaki M."/>
            <person name="Misumi O."/>
            <person name="Shin-i T."/>
            <person name="Maruyama S."/>
            <person name="Takahara M."/>
            <person name="Miyagishima S."/>
            <person name="Mori T."/>
            <person name="Nishida K."/>
            <person name="Yagisawa F."/>
            <person name="Nishida K."/>
            <person name="Yoshida Y."/>
            <person name="Nishimura Y."/>
            <person name="Nakao S."/>
            <person name="Kobayashi T."/>
            <person name="Momoyama Y."/>
            <person name="Higashiyama T."/>
            <person name="Minoda A."/>
            <person name="Sano M."/>
            <person name="Nomoto H."/>
            <person name="Oishi K."/>
            <person name="Hayashi H."/>
            <person name="Ohta F."/>
            <person name="Nishizaka S."/>
            <person name="Haga S."/>
            <person name="Miura S."/>
            <person name="Morishita T."/>
            <person name="Kabeya Y."/>
            <person name="Terasawa K."/>
            <person name="Suzuki Y."/>
            <person name="Ishii Y."/>
            <person name="Asakawa S."/>
            <person name="Takano H."/>
            <person name="Ohta N."/>
            <person name="Kuroiwa H."/>
            <person name="Tanaka K."/>
            <person name="Shimizu N."/>
            <person name="Sugano S."/>
            <person name="Sato N."/>
            <person name="Nozaki H."/>
            <person name="Ogasawara N."/>
            <person name="Kohara Y."/>
            <person name="Kuroiwa T."/>
        </authorList>
    </citation>
    <scope>NUCLEOTIDE SEQUENCE [LARGE SCALE GENOMIC DNA]</scope>
    <source>
        <strain evidence="10 11">10D</strain>
    </source>
</reference>
<dbReference type="SMART" id="SM01031">
    <property type="entry name" value="BHD_2"/>
    <property type="match status" value="1"/>
</dbReference>
<feature type="region of interest" description="Disordered" evidence="6">
    <location>
        <begin position="76"/>
        <end position="113"/>
    </location>
</feature>
<dbReference type="GO" id="GO:0003697">
    <property type="term" value="F:single-stranded DNA binding"/>
    <property type="evidence" value="ECO:0007669"/>
    <property type="project" value="TreeGrafter"/>
</dbReference>
<organism evidence="10 11">
    <name type="scientific">Cyanidioschyzon merolae (strain NIES-3377 / 10D)</name>
    <name type="common">Unicellular red alga</name>
    <dbReference type="NCBI Taxonomy" id="280699"/>
    <lineage>
        <taxon>Eukaryota</taxon>
        <taxon>Rhodophyta</taxon>
        <taxon>Bangiophyceae</taxon>
        <taxon>Cyanidiales</taxon>
        <taxon>Cyanidiaceae</taxon>
        <taxon>Cyanidioschyzon</taxon>
    </lineage>
</organism>
<dbReference type="InterPro" id="IPR018328">
    <property type="entry name" value="Rad4_beta-hairpin_dom3"/>
</dbReference>
<dbReference type="SMART" id="SM01030">
    <property type="entry name" value="BHD_1"/>
    <property type="match status" value="1"/>
</dbReference>
<feature type="compositionally biased region" description="Polar residues" evidence="6">
    <location>
        <begin position="1104"/>
        <end position="1119"/>
    </location>
</feature>
<dbReference type="GO" id="GO:0003684">
    <property type="term" value="F:damaged DNA binding"/>
    <property type="evidence" value="ECO:0007669"/>
    <property type="project" value="InterPro"/>
</dbReference>
<evidence type="ECO:0000256" key="6">
    <source>
        <dbReference type="SAM" id="MobiDB-lite"/>
    </source>
</evidence>
<evidence type="ECO:0000259" key="8">
    <source>
        <dbReference type="SMART" id="SM01031"/>
    </source>
</evidence>
<dbReference type="GO" id="GO:0005737">
    <property type="term" value="C:cytoplasm"/>
    <property type="evidence" value="ECO:0007669"/>
    <property type="project" value="TreeGrafter"/>
</dbReference>
<dbReference type="AlphaFoldDB" id="M1V5I1"/>
<dbReference type="InterPro" id="IPR038765">
    <property type="entry name" value="Papain-like_cys_pep_sf"/>
</dbReference>
<comment type="subcellular location">
    <subcellularLocation>
        <location evidence="1">Nucleus</location>
    </subcellularLocation>
</comment>
<evidence type="ECO:0000256" key="5">
    <source>
        <dbReference type="ARBA" id="ARBA00023242"/>
    </source>
</evidence>
<dbReference type="Pfam" id="PF10404">
    <property type="entry name" value="BHD_2"/>
    <property type="match status" value="1"/>
</dbReference>
<dbReference type="Gene3D" id="3.30.70.2460">
    <property type="entry name" value="Rad4, beta-hairpin domain BHD3"/>
    <property type="match status" value="1"/>
</dbReference>
<dbReference type="InterPro" id="IPR036985">
    <property type="entry name" value="Transglutaminase-like_sf"/>
</dbReference>
<feature type="region of interest" description="Disordered" evidence="6">
    <location>
        <begin position="930"/>
        <end position="952"/>
    </location>
</feature>
<dbReference type="Gene3D" id="3.90.260.10">
    <property type="entry name" value="Transglutaminase-like"/>
    <property type="match status" value="2"/>
</dbReference>
<dbReference type="GO" id="GO:0071942">
    <property type="term" value="C:XPC complex"/>
    <property type="evidence" value="ECO:0007669"/>
    <property type="project" value="TreeGrafter"/>
</dbReference>
<dbReference type="OrthoDB" id="5635at2759"/>
<protein>
    <submittedName>
        <fullName evidence="10">Similar to nucleotide excision repair complex subunit XPC</fullName>
    </submittedName>
</protein>
<dbReference type="InterPro" id="IPR018326">
    <property type="entry name" value="Rad4_beta-hairpin_dom1"/>
</dbReference>
<keyword evidence="11" id="KW-1185">Reference proteome</keyword>
<keyword evidence="3" id="KW-0227">DNA damage</keyword>
<feature type="region of interest" description="Disordered" evidence="6">
    <location>
        <begin position="1104"/>
        <end position="1140"/>
    </location>
</feature>
<evidence type="ECO:0000256" key="3">
    <source>
        <dbReference type="ARBA" id="ARBA00022763"/>
    </source>
</evidence>
<feature type="compositionally biased region" description="Basic residues" evidence="6">
    <location>
        <begin position="173"/>
        <end position="188"/>
    </location>
</feature>
<dbReference type="Gene3D" id="2.20.20.110">
    <property type="entry name" value="Rad4, beta-hairpin domain BHD1"/>
    <property type="match status" value="1"/>
</dbReference>
<dbReference type="KEGG" id="cme:CYME_CML097C"/>
<dbReference type="GO" id="GO:0006289">
    <property type="term" value="P:nucleotide-excision repair"/>
    <property type="evidence" value="ECO:0007669"/>
    <property type="project" value="InterPro"/>
</dbReference>
<dbReference type="Proteomes" id="UP000007014">
    <property type="component" value="Chromosome 12"/>
</dbReference>
<evidence type="ECO:0000256" key="4">
    <source>
        <dbReference type="ARBA" id="ARBA00023204"/>
    </source>
</evidence>
<feature type="compositionally biased region" description="Basic and acidic residues" evidence="6">
    <location>
        <begin position="708"/>
        <end position="718"/>
    </location>
</feature>
<dbReference type="EMBL" id="AP006494">
    <property type="protein sequence ID" value="BAM80710.1"/>
    <property type="molecule type" value="Genomic_DNA"/>
</dbReference>
<accession>M1V5I1</accession>
<feature type="region of interest" description="Disordered" evidence="6">
    <location>
        <begin position="649"/>
        <end position="738"/>
    </location>
</feature>
<dbReference type="InterPro" id="IPR042488">
    <property type="entry name" value="Rad4_BHD3_sf"/>
</dbReference>
<feature type="region of interest" description="Disordered" evidence="6">
    <location>
        <begin position="148"/>
        <end position="188"/>
    </location>
</feature>
<dbReference type="InterPro" id="IPR018327">
    <property type="entry name" value="BHD_2"/>
</dbReference>
<feature type="region of interest" description="Disordered" evidence="6">
    <location>
        <begin position="405"/>
        <end position="533"/>
    </location>
</feature>
<dbReference type="PANTHER" id="PTHR12135:SF0">
    <property type="entry name" value="DNA REPAIR PROTEIN COMPLEMENTING XP-C CELLS"/>
    <property type="match status" value="1"/>
</dbReference>
<dbReference type="RefSeq" id="XP_005536746.1">
    <property type="nucleotide sequence ID" value="XM_005536689.1"/>
</dbReference>
<feature type="compositionally biased region" description="Polar residues" evidence="6">
    <location>
        <begin position="13"/>
        <end position="30"/>
    </location>
</feature>
<evidence type="ECO:0000313" key="10">
    <source>
        <dbReference type="EMBL" id="BAM80710.1"/>
    </source>
</evidence>
<dbReference type="Gramene" id="CML097CT">
    <property type="protein sequence ID" value="CML097CT"/>
    <property type="gene ID" value="CML097C"/>
</dbReference>
<dbReference type="PANTHER" id="PTHR12135">
    <property type="entry name" value="DNA REPAIR PROTEIN XP-C / RAD4"/>
    <property type="match status" value="1"/>
</dbReference>
<feature type="compositionally biased region" description="Polar residues" evidence="6">
    <location>
        <begin position="500"/>
        <end position="514"/>
    </location>
</feature>
<dbReference type="Pfam" id="PF10405">
    <property type="entry name" value="BHD_3"/>
    <property type="match status" value="1"/>
</dbReference>
<evidence type="ECO:0000259" key="7">
    <source>
        <dbReference type="SMART" id="SM01030"/>
    </source>
</evidence>
<evidence type="ECO:0000256" key="2">
    <source>
        <dbReference type="ARBA" id="ARBA00009525"/>
    </source>
</evidence>
<dbReference type="HOGENOM" id="CLU_273151_0_0_1"/>
<dbReference type="eggNOG" id="KOG2179">
    <property type="taxonomic scope" value="Eukaryota"/>
</dbReference>
<dbReference type="Pfam" id="PF10403">
    <property type="entry name" value="BHD_1"/>
    <property type="match status" value="1"/>
</dbReference>
<name>M1V5I1_CYAM1</name>
<dbReference type="GeneID" id="16994808"/>
<dbReference type="SUPFAM" id="SSF54001">
    <property type="entry name" value="Cysteine proteinases"/>
    <property type="match status" value="2"/>
</dbReference>
<reference evidence="10 11" key="2">
    <citation type="journal article" date="2007" name="BMC Biol.">
        <title>A 100%-complete sequence reveals unusually simple genomic features in the hot-spring red alga Cyanidioschyzon merolae.</title>
        <authorList>
            <person name="Nozaki H."/>
            <person name="Takano H."/>
            <person name="Misumi O."/>
            <person name="Terasawa K."/>
            <person name="Matsuzaki M."/>
            <person name="Maruyama S."/>
            <person name="Nishida K."/>
            <person name="Yagisawa F."/>
            <person name="Yoshida Y."/>
            <person name="Fujiwara T."/>
            <person name="Takio S."/>
            <person name="Tamura K."/>
            <person name="Chung S.J."/>
            <person name="Nakamura S."/>
            <person name="Kuroiwa H."/>
            <person name="Tanaka K."/>
            <person name="Sato N."/>
            <person name="Kuroiwa T."/>
        </authorList>
    </citation>
    <scope>NUCLEOTIDE SEQUENCE [LARGE SCALE GENOMIC DNA]</scope>
    <source>
        <strain evidence="10 11">10D</strain>
    </source>
</reference>
<dbReference type="InterPro" id="IPR004583">
    <property type="entry name" value="DNA_repair_Rad4"/>
</dbReference>
<keyword evidence="5" id="KW-0539">Nucleus</keyword>
<proteinExistence type="inferred from homology"/>
<evidence type="ECO:0000256" key="1">
    <source>
        <dbReference type="ARBA" id="ARBA00004123"/>
    </source>
</evidence>
<feature type="compositionally biased region" description="Gly residues" evidence="6">
    <location>
        <begin position="1"/>
        <end position="10"/>
    </location>
</feature>
<keyword evidence="4" id="KW-0234">DNA repair</keyword>
<dbReference type="GO" id="GO:0006298">
    <property type="term" value="P:mismatch repair"/>
    <property type="evidence" value="ECO:0007669"/>
    <property type="project" value="TreeGrafter"/>
</dbReference>
<sequence length="1180" mass="132847">MTSGQGGGGSATPEESSVVGTLQTASNDAVQRTLDRATKRTRRTDAANAAAAPQAPTRIVREARRAALEALKRLNVADVEVAEESPDTKPPRRTVPTTALQENPRALSPAADLEKDIEWESAWTEGAAEQPSPVQTKDQLEVVLELDEEGTDSASGVSRSQADSTGSDADHRAAKRRRGSLATKRKMTKTFSAAERANALRIHRIHLLCMLASSLTFDRLSSAATIQARALSLVPCEVIERFDRIPEDALRETSSSLAEALTYFVVWFASNYRQSSFPCEVCCPDESGYSVPVPRTPHTRLEHAMLHGLGGEQELVALACAMLRALLGRLNFQSQARPEGKRVQSAPVPDGSTVLLKRYGLVRFVAGPNIIGRKPEHLELVDQGSGLPTWQARLSAILEHWFPPAPADVPPSKKQCPLEPPLNRKRPGKPLRNSRSSHGLQQKHAMQAHGVEAQPPAVHSKASTLDADTGEASLPRRALESPQVRQRDVHHQQQQAGRGLSTSKTQRTRQNWLTRDSKRTASALESAERYSNPRGNTRSTYLWAYQIQSAFLAPWRVGVNISPQVAHRRTAESSDRSSQARKTGRLWSLSVPGRWNLTNADPYRVPQYWLEVWDPTQQHWIHLDPMRCLVDDPLAVTVLPWWTRTTRPLPRSAATGQRDRHLNPSKTRSLKGDVSNEPREEDDGDGNRIQRPKRRSSRLRPDATYNEMDGRSGDRSQSESDTASSELETPELPTNRWKRERAERVVPYIFALEHGFGRDVTRRYTTRFQPVLEARSLDGHRYWTEEVLPMLSPFQPRTHLIETEHDAIDDDAFRERSTLWNALDNLEQNEFWGLHEAEPIPRSISALKNHPAFVLEEHLKKYEAIHPKLAIGNIQRIQPNGRIQTIPVYRRRDVHLLHTRERWFRECRIVRESELPYKIVQSFMSRFRQRREERRRERRQQAPEELEDSSTATAGPTELFGIWQTDPMPRPRAENGIVPRCGLRGNIELWTPNHLPLGTTHVDLPFAAMFARRLGFDFVPAMVGFEVRACGFVPAIRGVVVCTENAAALTDACEAEIKRRRERAEKRMREDALRRWRQLIRTIVAKERLRKRYGGFQVQDTNATFSSRKAGKQTSSSSAAEPAKRERVPAATAAGADDDADQRAAHEHEWVFVGASNSQDALGRKQCALCGLCVTYESLL</sequence>
<evidence type="ECO:0000259" key="9">
    <source>
        <dbReference type="SMART" id="SM01032"/>
    </source>
</evidence>
<feature type="compositionally biased region" description="Low complexity" evidence="6">
    <location>
        <begin position="46"/>
        <end position="58"/>
    </location>
</feature>